<reference evidence="1" key="1">
    <citation type="submission" date="2018-05" db="EMBL/GenBank/DDBJ databases">
        <authorList>
            <person name="Lanie J.A."/>
            <person name="Ng W.-L."/>
            <person name="Kazmierczak K.M."/>
            <person name="Andrzejewski T.M."/>
            <person name="Davidsen T.M."/>
            <person name="Wayne K.J."/>
            <person name="Tettelin H."/>
            <person name="Glass J.I."/>
            <person name="Rusch D."/>
            <person name="Podicherti R."/>
            <person name="Tsui H.-C.T."/>
            <person name="Winkler M.E."/>
        </authorList>
    </citation>
    <scope>NUCLEOTIDE SEQUENCE</scope>
</reference>
<evidence type="ECO:0000313" key="1">
    <source>
        <dbReference type="EMBL" id="SVC32408.1"/>
    </source>
</evidence>
<dbReference type="EMBL" id="UINC01085145">
    <property type="protein sequence ID" value="SVC32408.1"/>
    <property type="molecule type" value="Genomic_DNA"/>
</dbReference>
<sequence length="44" mass="5115">MISLKKMFGRDTGDEEGSDLTDIRLDSMRMSDLVDYDLKTWEVT</sequence>
<gene>
    <name evidence="1" type="ORF">METZ01_LOCUS285262</name>
</gene>
<protein>
    <submittedName>
        <fullName evidence="1">Uncharacterized protein</fullName>
    </submittedName>
</protein>
<feature type="non-terminal residue" evidence="1">
    <location>
        <position position="44"/>
    </location>
</feature>
<proteinExistence type="predicted"/>
<organism evidence="1">
    <name type="scientific">marine metagenome</name>
    <dbReference type="NCBI Taxonomy" id="408172"/>
    <lineage>
        <taxon>unclassified sequences</taxon>
        <taxon>metagenomes</taxon>
        <taxon>ecological metagenomes</taxon>
    </lineage>
</organism>
<accession>A0A382L637</accession>
<dbReference type="AlphaFoldDB" id="A0A382L637"/>
<name>A0A382L637_9ZZZZ</name>